<dbReference type="InterPro" id="IPR019660">
    <property type="entry name" value="Put_sensory_transdc_reg_YbjN"/>
</dbReference>
<dbReference type="AlphaFoldDB" id="A0A8A4ZJB7"/>
<dbReference type="Proteomes" id="UP000663937">
    <property type="component" value="Chromosome"/>
</dbReference>
<dbReference type="RefSeq" id="WP_227424968.1">
    <property type="nucleotide sequence ID" value="NZ_CP071868.1"/>
</dbReference>
<evidence type="ECO:0000256" key="1">
    <source>
        <dbReference type="SAM" id="MobiDB-lite"/>
    </source>
</evidence>
<evidence type="ECO:0000313" key="2">
    <source>
        <dbReference type="EMBL" id="QTE30617.1"/>
    </source>
</evidence>
<sequence>MGFFRGNRGGGWRGRNTGSANESAGGRQPHRGRVQPDPGRNGPPDDELQSEVEDLLARELGATLVAAPGSAGVPTPLSVARIVEWFEANQFSYFLDSDGDLGGLWRGRLFYFFLFGDDGEILQIRGQWNREVAIERLSEVLEACNEWNADRIWPKAYVRVRDNGMVHVISEVATDLEHGVTDAQLSQLLHCGLSTGNMLFDTIDELYPDPATVAP</sequence>
<keyword evidence="3" id="KW-1185">Reference proteome</keyword>
<proteinExistence type="predicted"/>
<feature type="region of interest" description="Disordered" evidence="1">
    <location>
        <begin position="1"/>
        <end position="49"/>
    </location>
</feature>
<name>A0A8A4ZJB7_9MICO</name>
<evidence type="ECO:0000313" key="3">
    <source>
        <dbReference type="Proteomes" id="UP000663937"/>
    </source>
</evidence>
<accession>A0A8A4ZJB7</accession>
<dbReference type="CDD" id="cd17511">
    <property type="entry name" value="YbjN_AmyR-like"/>
    <property type="match status" value="1"/>
</dbReference>
<dbReference type="Pfam" id="PF10722">
    <property type="entry name" value="YbjN"/>
    <property type="match status" value="1"/>
</dbReference>
<dbReference type="EMBL" id="CP071868">
    <property type="protein sequence ID" value="QTE30617.1"/>
    <property type="molecule type" value="Genomic_DNA"/>
</dbReference>
<dbReference type="KEGG" id="psic:J4E96_06540"/>
<organism evidence="2 3">
    <name type="scientific">Pengzhenrongella sicca</name>
    <dbReference type="NCBI Taxonomy" id="2819238"/>
    <lineage>
        <taxon>Bacteria</taxon>
        <taxon>Bacillati</taxon>
        <taxon>Actinomycetota</taxon>
        <taxon>Actinomycetes</taxon>
        <taxon>Micrococcales</taxon>
        <taxon>Pengzhenrongella</taxon>
    </lineage>
</organism>
<protein>
    <submittedName>
        <fullName evidence="2">YbjN domain-containing protein</fullName>
    </submittedName>
</protein>
<reference evidence="2" key="1">
    <citation type="submission" date="2021-03" db="EMBL/GenBank/DDBJ databases">
        <title>Pengzhenrongella sicca gen. nov., sp. nov., a new member of suborder Micrococcineae isolated from High-Arctic tundra soil.</title>
        <authorList>
            <person name="Peng F."/>
        </authorList>
    </citation>
    <scope>NUCLEOTIDE SEQUENCE</scope>
    <source>
        <strain evidence="2">LRZ-2</strain>
    </source>
</reference>
<gene>
    <name evidence="2" type="ORF">J4E96_06540</name>
</gene>